<dbReference type="Proteomes" id="UP000199400">
    <property type="component" value="Unassembled WGS sequence"/>
</dbReference>
<protein>
    <submittedName>
        <fullName evidence="2">Uncharacterized protein</fullName>
    </submittedName>
</protein>
<dbReference type="EMBL" id="FOMX01000006">
    <property type="protein sequence ID" value="SFD95604.1"/>
    <property type="molecule type" value="Genomic_DNA"/>
</dbReference>
<dbReference type="AlphaFoldDB" id="A0A1I1WK65"/>
<reference evidence="3" key="1">
    <citation type="submission" date="2016-10" db="EMBL/GenBank/DDBJ databases">
        <authorList>
            <person name="Varghese N."/>
            <person name="Submissions S."/>
        </authorList>
    </citation>
    <scope>NUCLEOTIDE SEQUENCE [LARGE SCALE GENOMIC DNA]</scope>
    <source>
        <strain evidence="3">ATCC 25963</strain>
    </source>
</reference>
<dbReference type="OrthoDB" id="5524958at2"/>
<gene>
    <name evidence="2" type="ORF">SAMN02745121_02449</name>
</gene>
<evidence type="ECO:0000313" key="3">
    <source>
        <dbReference type="Proteomes" id="UP000199400"/>
    </source>
</evidence>
<feature type="region of interest" description="Disordered" evidence="1">
    <location>
        <begin position="208"/>
        <end position="242"/>
    </location>
</feature>
<evidence type="ECO:0000313" key="2">
    <source>
        <dbReference type="EMBL" id="SFD95604.1"/>
    </source>
</evidence>
<proteinExistence type="predicted"/>
<keyword evidence="3" id="KW-1185">Reference proteome</keyword>
<evidence type="ECO:0000256" key="1">
    <source>
        <dbReference type="SAM" id="MobiDB-lite"/>
    </source>
</evidence>
<dbReference type="InterPro" id="IPR011047">
    <property type="entry name" value="Quinoprotein_ADH-like_sf"/>
</dbReference>
<name>A0A1I1WK65_9BACT</name>
<dbReference type="STRING" id="54.SAMN02745121_02449"/>
<dbReference type="SUPFAM" id="SSF50998">
    <property type="entry name" value="Quinoprotein alcohol dehydrogenase-like"/>
    <property type="match status" value="1"/>
</dbReference>
<dbReference type="RefSeq" id="WP_096326196.1">
    <property type="nucleotide sequence ID" value="NZ_FOMX01000006.1"/>
</dbReference>
<feature type="region of interest" description="Disordered" evidence="1">
    <location>
        <begin position="351"/>
        <end position="400"/>
    </location>
</feature>
<sequence>MGRRLKSPPSKLAKLKPAIAAVLPGGLPRAVARFYAKSDGLKLSLAGEEAVLVGLAEMFGGLKKGAFRPHRVVKKADLDELEWTDLPFYERFFNEHGDVTDKKSLDRLNLRMRLKLLVSVAGESTELAIDYFADEPTIYLVDRADAVYPLKGLGFDEFVAWFSKFGTSRWYHAFLDKKAEASLNIDLRQELERSLADFPAEEGAPLLARLPKKKPPGPARAQVLAPASDRPVAPASPLPPLNQPPLILDEGRPRRAAFSADGQRLVVGDGNYDLFVYDVGRRERLWKQKNAEAMDLSVDGEIVAVLEHPRPHEHAERLVLRACATGKPLHRQPWKPGLAERPRRVASWLRGQPWPRSQPRSRRCRERSPGREASTVASLPRGQIWPQSQPRARPWPKDQAPSHLAKVAALAELRSLLRAQL</sequence>
<accession>A0A1I1WK65</accession>
<organism evidence="2 3">
    <name type="scientific">Nannocystis exedens</name>
    <dbReference type="NCBI Taxonomy" id="54"/>
    <lineage>
        <taxon>Bacteria</taxon>
        <taxon>Pseudomonadati</taxon>
        <taxon>Myxococcota</taxon>
        <taxon>Polyangia</taxon>
        <taxon>Nannocystales</taxon>
        <taxon>Nannocystaceae</taxon>
        <taxon>Nannocystis</taxon>
    </lineage>
</organism>